<proteinExistence type="predicted"/>
<evidence type="ECO:0000313" key="1">
    <source>
        <dbReference type="EMBL" id="NYE50260.1"/>
    </source>
</evidence>
<comment type="caution">
    <text evidence="1">The sequence shown here is derived from an EMBL/GenBank/DDBJ whole genome shotgun (WGS) entry which is preliminary data.</text>
</comment>
<accession>A0A852U8K8</accession>
<reference evidence="1 2" key="1">
    <citation type="submission" date="2020-07" db="EMBL/GenBank/DDBJ databases">
        <title>Sequencing the genomes of 1000 actinobacteria strains.</title>
        <authorList>
            <person name="Klenk H.-P."/>
        </authorList>
    </citation>
    <scope>NUCLEOTIDE SEQUENCE [LARGE SCALE GENOMIC DNA]</scope>
    <source>
        <strain evidence="1 2">CXB654</strain>
    </source>
</reference>
<dbReference type="Proteomes" id="UP000589036">
    <property type="component" value="Unassembled WGS sequence"/>
</dbReference>
<keyword evidence="2" id="KW-1185">Reference proteome</keyword>
<dbReference type="EMBL" id="JACCCC010000001">
    <property type="protein sequence ID" value="NYE50260.1"/>
    <property type="molecule type" value="Genomic_DNA"/>
</dbReference>
<dbReference type="RefSeq" id="WP_179645768.1">
    <property type="nucleotide sequence ID" value="NZ_BAAAYY010000014.1"/>
</dbReference>
<protein>
    <submittedName>
        <fullName evidence="1">Uncharacterized protein</fullName>
    </submittedName>
</protein>
<gene>
    <name evidence="1" type="ORF">HDA32_005380</name>
</gene>
<organism evidence="1 2">
    <name type="scientific">Spinactinospora alkalitolerans</name>
    <dbReference type="NCBI Taxonomy" id="687207"/>
    <lineage>
        <taxon>Bacteria</taxon>
        <taxon>Bacillati</taxon>
        <taxon>Actinomycetota</taxon>
        <taxon>Actinomycetes</taxon>
        <taxon>Streptosporangiales</taxon>
        <taxon>Nocardiopsidaceae</taxon>
        <taxon>Spinactinospora</taxon>
    </lineage>
</organism>
<dbReference type="AlphaFoldDB" id="A0A852U8K8"/>
<sequence length="103" mass="11347">MGVADTDHAVMDEPARPWWVRLSRWLNGTRVCAVGDCIELTDPDCGHCASHIRELRARLGGRGCAEPRCVEPRCDGDPLCPRHREAALIDACVASVPDGRWNV</sequence>
<name>A0A852U8K8_9ACTN</name>
<evidence type="ECO:0000313" key="2">
    <source>
        <dbReference type="Proteomes" id="UP000589036"/>
    </source>
</evidence>